<comment type="subcellular location">
    <subcellularLocation>
        <location evidence="1">Cell projection</location>
        <location evidence="1">Cilium</location>
    </subcellularLocation>
</comment>
<dbReference type="Proteomes" id="UP000887563">
    <property type="component" value="Unplaced"/>
</dbReference>
<evidence type="ECO:0000256" key="6">
    <source>
        <dbReference type="SAM" id="MobiDB-lite"/>
    </source>
</evidence>
<evidence type="ECO:0000259" key="8">
    <source>
        <dbReference type="Pfam" id="PF23385"/>
    </source>
</evidence>
<feature type="compositionally biased region" description="Low complexity" evidence="6">
    <location>
        <begin position="48"/>
        <end position="63"/>
    </location>
</feature>
<dbReference type="Pfam" id="PF24762">
    <property type="entry name" value="TPR_IF140-IFT172"/>
    <property type="match status" value="1"/>
</dbReference>
<dbReference type="SUPFAM" id="SSF101908">
    <property type="entry name" value="Putative isomerase YbhE"/>
    <property type="match status" value="1"/>
</dbReference>
<keyword evidence="2" id="KW-0853">WD repeat</keyword>
<evidence type="ECO:0000256" key="3">
    <source>
        <dbReference type="ARBA" id="ARBA00022737"/>
    </source>
</evidence>
<dbReference type="Pfam" id="PF23385">
    <property type="entry name" value="Beta-prop_IFT140_2nd"/>
    <property type="match status" value="1"/>
</dbReference>
<evidence type="ECO:0000256" key="1">
    <source>
        <dbReference type="ARBA" id="ARBA00004138"/>
    </source>
</evidence>
<protein>
    <submittedName>
        <fullName evidence="12">Uncharacterized protein</fullName>
    </submittedName>
</protein>
<accession>A0A914M0R4</accession>
<sequence>MRLVIFNASNSIVKRAVWNIYAVLNRKKKFQKLKLLQSANTKDRKSARTSSASKNSSSRQNSAPKSSEETLTELINKHKRITELQSFGDDNNPKNGRKGRRRFAMTELDTIPVFIFGMEQGGVYLFDPANKQLNKIFQADSGIRQILDMPQQNYFLAITEEMMFYQLMCDDKLVNDKIKVKLAAKSKYFQMIRVGFGTVAFAYGDREIRIWDLEAEDSAILRLRADRGYEASDEQVLMLSYLPKKDSICGMTSKWRLATWRRVQNNNLDENNTNIARSLIDQQWKLTSAISLNIQHVIGMAWSNNSAAFALNSGDSVQIFLSQCIEFFVDSNYAVIQVSAQLLNLVKITDPMETQELQLHSNIRGFFIQLDQIHCPKDAPIKIENVASFEVNNISQAAYFNQHIYTLANEQLLVRTLQGTIKRSITFREIEGKPEMINVKGSWFCVASSLGYIRIYDLSESSMKLIFRSSNLRNSIPTFFKWQQIRINSAGNRVCFTLRKDDDEQISSERIYVWEAENDSIELEQSRFRLPLHAPGNFFWDQNDPRLLICEAISIGNNNDGFMPNPSYLLTMFVTAEHGIQMHDLQQKSAKTDALIFVSVPYIYFLKNIEADDEDEPGGMELSISRLVIRRTLREFIGINVDDREAIQAMLDFSFYLCIGQMDNAFKAIKFIKNESVWEHMARMCVKTRRIDVARVCLGHMANARAARAIRRTIELKELPELQIARLAIELGMNEEAVRLFEKANRFDLVNQVYQAQGKWTEAFAVVEEHDRINLRHTHYNYAKQLESVGAFEKAIENYEKANTHYSDVPRMLCDEPKVLEFYTKKKAEPELYKWWAQFVESTGDMETAKSFYQNAKDFLSVVRILCHNGQFEEATLLTNQSGDRAAAFHLAMQFETQSESAKAVLFFTQAGAFSSAIRLAKENGMVDKIANLALMAGGSELAEAAEYYKNLNGHADKTVMLYHKAGMVGSALDYACKTGQFGALDLIAQELNEKSDPSVLTRAAQFFSSNQQDRTAVQLLVFAKRYNEAVQLCLRKNVIITEELDNLLTPNNLESLSSKERSTLLEQIAKCCLQQSNYHFAAKKFTQAGNKLEAMRALLKSGDTQKVILFANTARDKDIYRMAGNYLQNLNWKENAQLMRQIEAFYLKAGAVDLLANFYEACAQVEIEEYHDYEKAAAAYSEAIRCLNKKIDKGNVDVKKQQQQQFYLTERQEQLRETLEIIQRFLDIKMLYEKDPGESMRQLGEFSERPDIDSIVRLGDIYAILIGHNVKRNNFRKAWSLIEHCEQRSRPRIDVRNYLNKNTLDQICDNVGVPRLKSAKSIKEEEDGNEKETADTVEFSHSLRRHIDAGSP</sequence>
<evidence type="ECO:0000256" key="5">
    <source>
        <dbReference type="ARBA" id="ARBA00023273"/>
    </source>
</evidence>
<reference evidence="12" key="1">
    <citation type="submission" date="2022-11" db="UniProtKB">
        <authorList>
            <consortium name="WormBaseParasite"/>
        </authorList>
    </citation>
    <scope>IDENTIFICATION</scope>
</reference>
<dbReference type="Pfam" id="PF23383">
    <property type="entry name" value="Beta-prop_IFT140_1st"/>
    <property type="match status" value="1"/>
</dbReference>
<dbReference type="FunFam" id="1.25.40.470:FF:000028">
    <property type="entry name" value="Intraflagellar transport protein 140-like protein"/>
    <property type="match status" value="1"/>
</dbReference>
<evidence type="ECO:0000313" key="12">
    <source>
        <dbReference type="WBParaSite" id="Minc3s01129g20995"/>
    </source>
</evidence>
<dbReference type="InterPro" id="IPR056155">
    <property type="entry name" value="Beta-prop_IFT140_2nd"/>
</dbReference>
<keyword evidence="3" id="KW-0677">Repeat</keyword>
<evidence type="ECO:0000313" key="11">
    <source>
        <dbReference type="Proteomes" id="UP000887563"/>
    </source>
</evidence>
<feature type="region of interest" description="Disordered" evidence="6">
    <location>
        <begin position="35"/>
        <end position="69"/>
    </location>
</feature>
<dbReference type="GO" id="GO:0036064">
    <property type="term" value="C:ciliary basal body"/>
    <property type="evidence" value="ECO:0007669"/>
    <property type="project" value="TreeGrafter"/>
</dbReference>
<evidence type="ECO:0000259" key="9">
    <source>
        <dbReference type="Pfam" id="PF24760"/>
    </source>
</evidence>
<dbReference type="InterPro" id="IPR056156">
    <property type="entry name" value="TPR_IF140_C"/>
</dbReference>
<dbReference type="PANTHER" id="PTHR15722:SF7">
    <property type="entry name" value="INTRAFLAGELLAR TRANSPORT PROTEIN 140 HOMOLOG"/>
    <property type="match status" value="1"/>
</dbReference>
<feature type="region of interest" description="Disordered" evidence="6">
    <location>
        <begin position="1320"/>
        <end position="1353"/>
    </location>
</feature>
<name>A0A914M0R4_MELIC</name>
<evidence type="ECO:0000259" key="7">
    <source>
        <dbReference type="Pfam" id="PF23383"/>
    </source>
</evidence>
<organism evidence="11 12">
    <name type="scientific">Meloidogyne incognita</name>
    <name type="common">Southern root-knot nematode worm</name>
    <name type="synonym">Oxyuris incognita</name>
    <dbReference type="NCBI Taxonomy" id="6306"/>
    <lineage>
        <taxon>Eukaryota</taxon>
        <taxon>Metazoa</taxon>
        <taxon>Ecdysozoa</taxon>
        <taxon>Nematoda</taxon>
        <taxon>Chromadorea</taxon>
        <taxon>Rhabditida</taxon>
        <taxon>Tylenchina</taxon>
        <taxon>Tylenchomorpha</taxon>
        <taxon>Tylenchoidea</taxon>
        <taxon>Meloidogynidae</taxon>
        <taxon>Meloidogyninae</taxon>
        <taxon>Meloidogyne</taxon>
        <taxon>Meloidogyne incognita group</taxon>
    </lineage>
</organism>
<feature type="domain" description="IFT140 first beta-propeller" evidence="7">
    <location>
        <begin position="102"/>
        <end position="321"/>
    </location>
</feature>
<dbReference type="GO" id="GO:0005930">
    <property type="term" value="C:axoneme"/>
    <property type="evidence" value="ECO:0007669"/>
    <property type="project" value="TreeGrafter"/>
</dbReference>
<dbReference type="Pfam" id="PF24760">
    <property type="entry name" value="TPR_IF140_C"/>
    <property type="match status" value="1"/>
</dbReference>
<dbReference type="WBParaSite" id="Minc3s01129g20995">
    <property type="protein sequence ID" value="Minc3s01129g20995"/>
    <property type="gene ID" value="Minc3s01129g20995"/>
</dbReference>
<dbReference type="InterPro" id="IPR011990">
    <property type="entry name" value="TPR-like_helical_dom_sf"/>
</dbReference>
<dbReference type="InterPro" id="IPR056154">
    <property type="entry name" value="Beta-prop_IFT140_1st"/>
</dbReference>
<dbReference type="PANTHER" id="PTHR15722">
    <property type="entry name" value="IFT140/172-RELATED"/>
    <property type="match status" value="1"/>
</dbReference>
<dbReference type="Gene3D" id="1.25.40.470">
    <property type="match status" value="2"/>
</dbReference>
<dbReference type="GO" id="GO:0030991">
    <property type="term" value="C:intraciliary transport particle A"/>
    <property type="evidence" value="ECO:0007669"/>
    <property type="project" value="TreeGrafter"/>
</dbReference>
<keyword evidence="11" id="KW-1185">Reference proteome</keyword>
<keyword evidence="5" id="KW-0966">Cell projection</keyword>
<evidence type="ECO:0000259" key="10">
    <source>
        <dbReference type="Pfam" id="PF24762"/>
    </source>
</evidence>
<evidence type="ECO:0000256" key="4">
    <source>
        <dbReference type="ARBA" id="ARBA00023069"/>
    </source>
</evidence>
<feature type="domain" description="IF140/IFT172/WDR19 TPR" evidence="10">
    <location>
        <begin position="660"/>
        <end position="1146"/>
    </location>
</feature>
<keyword evidence="4" id="KW-0969">Cilium</keyword>
<feature type="domain" description="IF140 C-terminal TPR" evidence="9">
    <location>
        <begin position="1154"/>
        <end position="1286"/>
    </location>
</feature>
<dbReference type="SUPFAM" id="SSF48452">
    <property type="entry name" value="TPR-like"/>
    <property type="match status" value="1"/>
</dbReference>
<dbReference type="InterPro" id="IPR056168">
    <property type="entry name" value="TPR_IF140/IFT172/WDR19"/>
</dbReference>
<evidence type="ECO:0000256" key="2">
    <source>
        <dbReference type="ARBA" id="ARBA00022574"/>
    </source>
</evidence>
<feature type="domain" description="IFT140 second beta-propeller" evidence="8">
    <location>
        <begin position="332"/>
        <end position="607"/>
    </location>
</feature>
<dbReference type="GO" id="GO:0035721">
    <property type="term" value="P:intraciliary retrograde transport"/>
    <property type="evidence" value="ECO:0007669"/>
    <property type="project" value="TreeGrafter"/>
</dbReference>
<proteinExistence type="predicted"/>